<dbReference type="InterPro" id="IPR050965">
    <property type="entry name" value="UPF0336/Enoyl-CoA_hydratase"/>
</dbReference>
<dbReference type="PANTHER" id="PTHR43437">
    <property type="entry name" value="HYDROXYACYL-THIOESTER DEHYDRATASE TYPE 2, MITOCHONDRIAL-RELATED"/>
    <property type="match status" value="1"/>
</dbReference>
<dbReference type="InterPro" id="IPR002539">
    <property type="entry name" value="MaoC-like_dom"/>
</dbReference>
<feature type="domain" description="MaoC-like" evidence="2">
    <location>
        <begin position="8"/>
        <end position="107"/>
    </location>
</feature>
<dbReference type="Gene3D" id="3.10.129.10">
    <property type="entry name" value="Hotdog Thioesterase"/>
    <property type="match status" value="1"/>
</dbReference>
<evidence type="ECO:0000256" key="1">
    <source>
        <dbReference type="ARBA" id="ARBA00005254"/>
    </source>
</evidence>
<dbReference type="EMBL" id="JBHSKD010000002">
    <property type="protein sequence ID" value="MFC5175186.1"/>
    <property type="molecule type" value="Genomic_DNA"/>
</dbReference>
<comment type="similarity">
    <text evidence="1">Belongs to the enoyl-CoA hydratase/isomerase family.</text>
</comment>
<dbReference type="Proteomes" id="UP001596087">
    <property type="component" value="Unassembled WGS sequence"/>
</dbReference>
<dbReference type="InterPro" id="IPR029069">
    <property type="entry name" value="HotDog_dom_sf"/>
</dbReference>
<comment type="caution">
    <text evidence="3">The sequence shown here is derived from an EMBL/GenBank/DDBJ whole genome shotgun (WGS) entry which is preliminary data.</text>
</comment>
<name>A0ABW0BD69_9ACTN</name>
<evidence type="ECO:0000313" key="4">
    <source>
        <dbReference type="Proteomes" id="UP001596087"/>
    </source>
</evidence>
<dbReference type="SUPFAM" id="SSF54637">
    <property type="entry name" value="Thioesterase/thiol ester dehydrase-isomerase"/>
    <property type="match status" value="1"/>
</dbReference>
<evidence type="ECO:0000313" key="3">
    <source>
        <dbReference type="EMBL" id="MFC5175186.1"/>
    </source>
</evidence>
<dbReference type="PANTHER" id="PTHR43437:SF3">
    <property type="entry name" value="HYDROXYACYL-THIOESTER DEHYDRATASE TYPE 2, MITOCHONDRIAL"/>
    <property type="match status" value="1"/>
</dbReference>
<dbReference type="CDD" id="cd03449">
    <property type="entry name" value="R_hydratase"/>
    <property type="match status" value="1"/>
</dbReference>
<protein>
    <submittedName>
        <fullName evidence="3">MaoC family dehydratase</fullName>
    </submittedName>
</protein>
<evidence type="ECO:0000259" key="2">
    <source>
        <dbReference type="Pfam" id="PF01575"/>
    </source>
</evidence>
<accession>A0ABW0BD69</accession>
<sequence length="151" mass="15970">MNTTQVGRVARRSRTVTERDIVLFTEISGDRNPIHYDEALAARSRLGGVVVQGGVTSGLLNALVAEQLPGPGSVFLEVAWRFLAPVRPGDELTAQATVTAVRADKPVTTLATQVVNQSGTTVLDGTAVVWRDPVVAAVSGRPDALTPEERA</sequence>
<reference evidence="4" key="1">
    <citation type="journal article" date="2019" name="Int. J. Syst. Evol. Microbiol.">
        <title>The Global Catalogue of Microorganisms (GCM) 10K type strain sequencing project: providing services to taxonomists for standard genome sequencing and annotation.</title>
        <authorList>
            <consortium name="The Broad Institute Genomics Platform"/>
            <consortium name="The Broad Institute Genome Sequencing Center for Infectious Disease"/>
            <person name="Wu L."/>
            <person name="Ma J."/>
        </authorList>
    </citation>
    <scope>NUCLEOTIDE SEQUENCE [LARGE SCALE GENOMIC DNA]</scope>
    <source>
        <strain evidence="4">DFY41</strain>
    </source>
</reference>
<dbReference type="RefSeq" id="WP_378585555.1">
    <property type="nucleotide sequence ID" value="NZ_JBHSKD010000002.1"/>
</dbReference>
<organism evidence="3 4">
    <name type="scientific">Nocardioides taihuensis</name>
    <dbReference type="NCBI Taxonomy" id="1835606"/>
    <lineage>
        <taxon>Bacteria</taxon>
        <taxon>Bacillati</taxon>
        <taxon>Actinomycetota</taxon>
        <taxon>Actinomycetes</taxon>
        <taxon>Propionibacteriales</taxon>
        <taxon>Nocardioidaceae</taxon>
        <taxon>Nocardioides</taxon>
    </lineage>
</organism>
<proteinExistence type="inferred from homology"/>
<keyword evidence="4" id="KW-1185">Reference proteome</keyword>
<gene>
    <name evidence="3" type="ORF">ACFPGP_00800</name>
</gene>
<dbReference type="Pfam" id="PF01575">
    <property type="entry name" value="MaoC_dehydratas"/>
    <property type="match status" value="1"/>
</dbReference>